<keyword evidence="3" id="KW-0238">DNA-binding</keyword>
<protein>
    <submittedName>
        <fullName evidence="6">Transcriptional regulator LsrR</fullName>
    </submittedName>
</protein>
<dbReference type="SUPFAM" id="SSF100950">
    <property type="entry name" value="NagB/RpiA/CoA transferase-like"/>
    <property type="match status" value="1"/>
</dbReference>
<dbReference type="InterPro" id="IPR013324">
    <property type="entry name" value="RNA_pol_sigma_r3/r4-like"/>
</dbReference>
<evidence type="ECO:0000259" key="5">
    <source>
        <dbReference type="Pfam" id="PF04198"/>
    </source>
</evidence>
<evidence type="ECO:0000313" key="6">
    <source>
        <dbReference type="EMBL" id="AUQ99228.1"/>
    </source>
</evidence>
<dbReference type="Gene3D" id="3.40.50.1360">
    <property type="match status" value="1"/>
</dbReference>
<sequence length="328" mass="35770">MPREQFEESDAFVTEICWHYYVNEMTQAEIARLLNVTRLRVNQAIQRAKSQGFVKIHIESPFLPRIELQENLKTSLGLKRAVVSPSNEANYDYHKSVGAALAELLTERLATGDWTSLGVSWGLTLDSAIRKLSRQSHPNLEVVSILGGTAKGSTLNSFGIASGFANVLGAQYSVLTAPIYLSEGIDRDMFLSQYALKEHFEKFASLDAVLLTCSNVSEKSFLVEHGLPQGMTPEALINAGAIGDVLGQFFDRDGRSVSAQVDSRTVGMPLEQVMVIPEKIMAAAGPHKVEIIKAACQKGLVDTLVTDDTTARLLLEAADTQNAKTRSG</sequence>
<dbReference type="Proteomes" id="UP000236447">
    <property type="component" value="Chromosome"/>
</dbReference>
<gene>
    <name evidence="6" type="primary">lsrR</name>
    <name evidence="6" type="ORF">PhaeoP88_01857</name>
</gene>
<dbReference type="Gene3D" id="1.10.10.10">
    <property type="entry name" value="Winged helix-like DNA-binding domain superfamily/Winged helix DNA-binding domain"/>
    <property type="match status" value="1"/>
</dbReference>
<evidence type="ECO:0000256" key="1">
    <source>
        <dbReference type="ARBA" id="ARBA00010466"/>
    </source>
</evidence>
<dbReference type="Pfam" id="PF04198">
    <property type="entry name" value="Sugar-bind"/>
    <property type="match status" value="1"/>
</dbReference>
<reference evidence="6 7" key="2">
    <citation type="journal article" date="2017" name="Genome Biol. Evol.">
        <title>Trajectories and Drivers of Genome Evolution in Surface-Associated Marine Phaeobacter.</title>
        <authorList>
            <person name="Freese H.M."/>
            <person name="Sikorski J."/>
            <person name="Bunk B."/>
            <person name="Scheuner C."/>
            <person name="Meier-Kolthoff J.P."/>
            <person name="Sproer C."/>
            <person name="Gram L."/>
            <person name="Overmann J."/>
        </authorList>
    </citation>
    <scope>NUCLEOTIDE SEQUENCE [LARGE SCALE GENOMIC DNA]</scope>
    <source>
        <strain evidence="6 7">P88</strain>
    </source>
</reference>
<keyword evidence="2" id="KW-0805">Transcription regulation</keyword>
<accession>A0A2I7K9E2</accession>
<dbReference type="InterPro" id="IPR007324">
    <property type="entry name" value="Sugar-bd_dom_put"/>
</dbReference>
<reference evidence="6 7" key="1">
    <citation type="journal article" date="2017" name="Front. Microbiol.">
        <title>Phaeobacter piscinae sp. nov., a species of the Roseobacter group and potential aquaculture probiont.</title>
        <authorList>
            <person name="Sonnenschein E.C."/>
            <person name="Phippen C.B.W."/>
            <person name="Nielsen K.F."/>
            <person name="Mateiu R.V."/>
            <person name="Melchiorsen J."/>
            <person name="Gram L."/>
            <person name="Overmann J."/>
            <person name="Freese H.M."/>
        </authorList>
    </citation>
    <scope>NUCLEOTIDE SEQUENCE [LARGE SCALE GENOMIC DNA]</scope>
    <source>
        <strain evidence="6 7">P88</strain>
    </source>
</reference>
<organism evidence="6 7">
    <name type="scientific">Phaeobacter inhibens</name>
    <dbReference type="NCBI Taxonomy" id="221822"/>
    <lineage>
        <taxon>Bacteria</taxon>
        <taxon>Pseudomonadati</taxon>
        <taxon>Pseudomonadota</taxon>
        <taxon>Alphaproteobacteria</taxon>
        <taxon>Rhodobacterales</taxon>
        <taxon>Roseobacteraceae</taxon>
        <taxon>Phaeobacter</taxon>
    </lineage>
</organism>
<evidence type="ECO:0000313" key="7">
    <source>
        <dbReference type="Proteomes" id="UP000236447"/>
    </source>
</evidence>
<dbReference type="InterPro" id="IPR051054">
    <property type="entry name" value="SorC_transcr_regulators"/>
</dbReference>
<dbReference type="InterPro" id="IPR037171">
    <property type="entry name" value="NagB/RpiA_transferase-like"/>
</dbReference>
<name>A0A2I7K9E2_9RHOB</name>
<proteinExistence type="inferred from homology"/>
<evidence type="ECO:0000256" key="3">
    <source>
        <dbReference type="ARBA" id="ARBA00023125"/>
    </source>
</evidence>
<dbReference type="SUPFAM" id="SSF88659">
    <property type="entry name" value="Sigma3 and sigma4 domains of RNA polymerase sigma factors"/>
    <property type="match status" value="1"/>
</dbReference>
<dbReference type="PANTHER" id="PTHR34294">
    <property type="entry name" value="TRANSCRIPTIONAL REGULATOR-RELATED"/>
    <property type="match status" value="1"/>
</dbReference>
<keyword evidence="4" id="KW-0804">Transcription</keyword>
<feature type="domain" description="Sugar-binding" evidence="5">
    <location>
        <begin position="64"/>
        <end position="316"/>
    </location>
</feature>
<dbReference type="InterPro" id="IPR036388">
    <property type="entry name" value="WH-like_DNA-bd_sf"/>
</dbReference>
<dbReference type="RefSeq" id="WP_254696613.1">
    <property type="nucleotide sequence ID" value="NZ_CP010725.1"/>
</dbReference>
<evidence type="ECO:0000256" key="4">
    <source>
        <dbReference type="ARBA" id="ARBA00023163"/>
    </source>
</evidence>
<dbReference type="PANTHER" id="PTHR34294:SF1">
    <property type="entry name" value="TRANSCRIPTIONAL REGULATOR LSRR"/>
    <property type="match status" value="1"/>
</dbReference>
<evidence type="ECO:0000256" key="2">
    <source>
        <dbReference type="ARBA" id="ARBA00023015"/>
    </source>
</evidence>
<dbReference type="EMBL" id="CP010725">
    <property type="protein sequence ID" value="AUQ99228.1"/>
    <property type="molecule type" value="Genomic_DNA"/>
</dbReference>
<dbReference type="GO" id="GO:0030246">
    <property type="term" value="F:carbohydrate binding"/>
    <property type="evidence" value="ECO:0007669"/>
    <property type="project" value="InterPro"/>
</dbReference>
<comment type="similarity">
    <text evidence="1">Belongs to the SorC transcriptional regulatory family.</text>
</comment>
<dbReference type="GO" id="GO:0003677">
    <property type="term" value="F:DNA binding"/>
    <property type="evidence" value="ECO:0007669"/>
    <property type="project" value="UniProtKB-KW"/>
</dbReference>
<dbReference type="AlphaFoldDB" id="A0A2I7K9E2"/>